<evidence type="ECO:0000256" key="3">
    <source>
        <dbReference type="ARBA" id="ARBA00022475"/>
    </source>
</evidence>
<dbReference type="SUPFAM" id="SSF161098">
    <property type="entry name" value="MetI-like"/>
    <property type="match status" value="1"/>
</dbReference>
<evidence type="ECO:0000313" key="9">
    <source>
        <dbReference type="EMBL" id="GBF06690.1"/>
    </source>
</evidence>
<evidence type="ECO:0000256" key="4">
    <source>
        <dbReference type="ARBA" id="ARBA00022692"/>
    </source>
</evidence>
<reference evidence="10" key="1">
    <citation type="submission" date="2018-01" db="EMBL/GenBank/DDBJ databases">
        <title>Draft Genome Sequence of the Radioresistant Bacterium Deinococcus aerius TR0125, Isolated from the Higher Atmosphere above Japan.</title>
        <authorList>
            <person name="Satoh K."/>
            <person name="Arai H."/>
            <person name="Sanzen T."/>
            <person name="Kawaguchi Y."/>
            <person name="Hayashi H."/>
            <person name="Yokobori S."/>
            <person name="Yamagishi A."/>
            <person name="Oono Y."/>
            <person name="Narumi I."/>
        </authorList>
    </citation>
    <scope>NUCLEOTIDE SEQUENCE [LARGE SCALE GENOMIC DNA]</scope>
    <source>
        <strain evidence="10">TR0125</strain>
    </source>
</reference>
<comment type="subcellular location">
    <subcellularLocation>
        <location evidence="1 7">Cell membrane</location>
        <topology evidence="1 7">Multi-pass membrane protein</topology>
    </subcellularLocation>
</comment>
<dbReference type="AlphaFoldDB" id="A0A2I9D833"/>
<keyword evidence="4 7" id="KW-0812">Transmembrane</keyword>
<feature type="transmembrane region" description="Helical" evidence="7">
    <location>
        <begin position="175"/>
        <end position="197"/>
    </location>
</feature>
<dbReference type="Pfam" id="PF00528">
    <property type="entry name" value="BPD_transp_1"/>
    <property type="match status" value="1"/>
</dbReference>
<sequence>MGVVGLAALVSLVWLPADPNAGDLLARLKPPGGGHVLGTDAFGRDLLARVMVGARSALAVGLVAVGVGLGLGLPLGLLAGFYGGLVDRALTLLLDAVYVFPTLLLVMLLVTAWGAGLLPAMLAVGVSAVPVFARLARSGAVSVRAEPYVEAAQALGARPARVLGRHVLPNILTPLIVQASFTLGAAILIEGALSYLGLGIQPPQASWGNMLREAQSFLYLSAYPTVVPGVAIMLAVLGFNLLGDGLRGRGGGP</sequence>
<evidence type="ECO:0000313" key="10">
    <source>
        <dbReference type="Proteomes" id="UP000236569"/>
    </source>
</evidence>
<dbReference type="CDD" id="cd06261">
    <property type="entry name" value="TM_PBP2"/>
    <property type="match status" value="1"/>
</dbReference>
<dbReference type="InterPro" id="IPR000515">
    <property type="entry name" value="MetI-like"/>
</dbReference>
<dbReference type="PANTHER" id="PTHR43386">
    <property type="entry name" value="OLIGOPEPTIDE TRANSPORT SYSTEM PERMEASE PROTEIN APPC"/>
    <property type="match status" value="1"/>
</dbReference>
<name>A0A2I9D833_9DEIO</name>
<evidence type="ECO:0000259" key="8">
    <source>
        <dbReference type="PROSITE" id="PS50928"/>
    </source>
</evidence>
<dbReference type="Gene3D" id="1.10.3720.10">
    <property type="entry name" value="MetI-like"/>
    <property type="match status" value="1"/>
</dbReference>
<comment type="similarity">
    <text evidence="7">Belongs to the binding-protein-dependent transport system permease family.</text>
</comment>
<evidence type="ECO:0000256" key="7">
    <source>
        <dbReference type="RuleBase" id="RU363032"/>
    </source>
</evidence>
<dbReference type="PROSITE" id="PS50928">
    <property type="entry name" value="ABC_TM1"/>
    <property type="match status" value="1"/>
</dbReference>
<keyword evidence="6 7" id="KW-0472">Membrane</keyword>
<feature type="transmembrane region" description="Helical" evidence="7">
    <location>
        <begin position="57"/>
        <end position="82"/>
    </location>
</feature>
<feature type="transmembrane region" description="Helical" evidence="7">
    <location>
        <begin position="217"/>
        <end position="242"/>
    </location>
</feature>
<gene>
    <name evidence="9" type="ORF">DAERI_100053</name>
</gene>
<protein>
    <submittedName>
        <fullName evidence="9">Binding-protein-dependent transport systems inner membrane component</fullName>
    </submittedName>
</protein>
<keyword evidence="3" id="KW-1003">Cell membrane</keyword>
<proteinExistence type="inferred from homology"/>
<dbReference type="InterPro" id="IPR035906">
    <property type="entry name" value="MetI-like_sf"/>
</dbReference>
<feature type="domain" description="ABC transmembrane type-1" evidence="8">
    <location>
        <begin position="54"/>
        <end position="243"/>
    </location>
</feature>
<dbReference type="EMBL" id="BFAG01000010">
    <property type="protein sequence ID" value="GBF06690.1"/>
    <property type="molecule type" value="Genomic_DNA"/>
</dbReference>
<evidence type="ECO:0000256" key="6">
    <source>
        <dbReference type="ARBA" id="ARBA00023136"/>
    </source>
</evidence>
<evidence type="ECO:0000256" key="2">
    <source>
        <dbReference type="ARBA" id="ARBA00022448"/>
    </source>
</evidence>
<keyword evidence="5 7" id="KW-1133">Transmembrane helix</keyword>
<evidence type="ECO:0000256" key="5">
    <source>
        <dbReference type="ARBA" id="ARBA00022989"/>
    </source>
</evidence>
<dbReference type="GO" id="GO:0005886">
    <property type="term" value="C:plasma membrane"/>
    <property type="evidence" value="ECO:0007669"/>
    <property type="project" value="UniProtKB-SubCell"/>
</dbReference>
<dbReference type="GO" id="GO:0055085">
    <property type="term" value="P:transmembrane transport"/>
    <property type="evidence" value="ECO:0007669"/>
    <property type="project" value="InterPro"/>
</dbReference>
<feature type="transmembrane region" description="Helical" evidence="7">
    <location>
        <begin position="89"/>
        <end position="110"/>
    </location>
</feature>
<evidence type="ECO:0000256" key="1">
    <source>
        <dbReference type="ARBA" id="ARBA00004651"/>
    </source>
</evidence>
<keyword evidence="2 7" id="KW-0813">Transport</keyword>
<accession>A0A2I9D833</accession>
<keyword evidence="10" id="KW-1185">Reference proteome</keyword>
<dbReference type="Proteomes" id="UP000236569">
    <property type="component" value="Unassembled WGS sequence"/>
</dbReference>
<comment type="caution">
    <text evidence="9">The sequence shown here is derived from an EMBL/GenBank/DDBJ whole genome shotgun (WGS) entry which is preliminary data.</text>
</comment>
<organism evidence="9 10">
    <name type="scientific">Deinococcus aerius</name>
    <dbReference type="NCBI Taxonomy" id="200253"/>
    <lineage>
        <taxon>Bacteria</taxon>
        <taxon>Thermotogati</taxon>
        <taxon>Deinococcota</taxon>
        <taxon>Deinococci</taxon>
        <taxon>Deinococcales</taxon>
        <taxon>Deinococcaceae</taxon>
        <taxon>Deinococcus</taxon>
    </lineage>
</organism>
<dbReference type="PANTHER" id="PTHR43386:SF25">
    <property type="entry name" value="PEPTIDE ABC TRANSPORTER PERMEASE PROTEIN"/>
    <property type="match status" value="1"/>
</dbReference>
<dbReference type="InterPro" id="IPR050366">
    <property type="entry name" value="BP-dependent_transpt_permease"/>
</dbReference>